<feature type="compositionally biased region" description="Basic and acidic residues" evidence="1">
    <location>
        <begin position="22"/>
        <end position="37"/>
    </location>
</feature>
<dbReference type="PANTHER" id="PTHR38116:SF9">
    <property type="entry name" value="BZIP DOMAIN-CONTAINING PROTEIN"/>
    <property type="match status" value="1"/>
</dbReference>
<dbReference type="OrthoDB" id="5973539at2759"/>
<accession>A0A6A5Z4J4</accession>
<proteinExistence type="predicted"/>
<evidence type="ECO:0000256" key="1">
    <source>
        <dbReference type="SAM" id="MobiDB-lite"/>
    </source>
</evidence>
<feature type="region of interest" description="Disordered" evidence="1">
    <location>
        <begin position="1"/>
        <end position="52"/>
    </location>
</feature>
<dbReference type="Proteomes" id="UP000799770">
    <property type="component" value="Unassembled WGS sequence"/>
</dbReference>
<dbReference type="CDD" id="cd14688">
    <property type="entry name" value="bZIP_YAP"/>
    <property type="match status" value="1"/>
</dbReference>
<keyword evidence="4" id="KW-1185">Reference proteome</keyword>
<sequence>MDSAGLAPPEDNHTRRRKRYRILTDERRRQNREAQRRFRERRKYAPGSSSGRAACTIGGQLSYGDASFGDIDLTSIGLFPDQPEDQDDLFDTFLDIDSAQLSTSDEPTTLEVAPRSRRSPLEHCASQSALLPSPQLNYLQIQKLNFYAARIQNALHMGLPLFLASKDEEISPWYWHTQFSLLLCTSEAVDESFSSCIPRPVRRSPCFVMSQDIISDLAPTPLQRSHPHSMYLDMIPFPVFRDRVITLLAMNPPAFDESELKRDIEDDGLMVWGVGNGSVERTATLVRDRRNWECSKHFSTKWRLLVQGSGMDEQSEWWRRMRGEE</sequence>
<dbReference type="AlphaFoldDB" id="A0A6A5Z4J4"/>
<dbReference type="PANTHER" id="PTHR38116">
    <property type="entry name" value="CHROMOSOME 7, WHOLE GENOME SHOTGUN SEQUENCE"/>
    <property type="match status" value="1"/>
</dbReference>
<dbReference type="EMBL" id="ML977325">
    <property type="protein sequence ID" value="KAF2114350.1"/>
    <property type="molecule type" value="Genomic_DNA"/>
</dbReference>
<dbReference type="InterPro" id="IPR004827">
    <property type="entry name" value="bZIP"/>
</dbReference>
<name>A0A6A5Z4J4_9PLEO</name>
<gene>
    <name evidence="3" type="ORF">BDV96DRAFT_647058</name>
</gene>
<organism evidence="3 4">
    <name type="scientific">Lophiotrema nucula</name>
    <dbReference type="NCBI Taxonomy" id="690887"/>
    <lineage>
        <taxon>Eukaryota</taxon>
        <taxon>Fungi</taxon>
        <taxon>Dikarya</taxon>
        <taxon>Ascomycota</taxon>
        <taxon>Pezizomycotina</taxon>
        <taxon>Dothideomycetes</taxon>
        <taxon>Pleosporomycetidae</taxon>
        <taxon>Pleosporales</taxon>
        <taxon>Lophiotremataceae</taxon>
        <taxon>Lophiotrema</taxon>
    </lineage>
</organism>
<evidence type="ECO:0000313" key="4">
    <source>
        <dbReference type="Proteomes" id="UP000799770"/>
    </source>
</evidence>
<feature type="domain" description="BZIP" evidence="2">
    <location>
        <begin position="27"/>
        <end position="41"/>
    </location>
</feature>
<dbReference type="InterPro" id="IPR021833">
    <property type="entry name" value="DUF3425"/>
</dbReference>
<reference evidence="3" key="1">
    <citation type="journal article" date="2020" name="Stud. Mycol.">
        <title>101 Dothideomycetes genomes: a test case for predicting lifestyles and emergence of pathogens.</title>
        <authorList>
            <person name="Haridas S."/>
            <person name="Albert R."/>
            <person name="Binder M."/>
            <person name="Bloem J."/>
            <person name="Labutti K."/>
            <person name="Salamov A."/>
            <person name="Andreopoulos B."/>
            <person name="Baker S."/>
            <person name="Barry K."/>
            <person name="Bills G."/>
            <person name="Bluhm B."/>
            <person name="Cannon C."/>
            <person name="Castanera R."/>
            <person name="Culley D."/>
            <person name="Daum C."/>
            <person name="Ezra D."/>
            <person name="Gonzalez J."/>
            <person name="Henrissat B."/>
            <person name="Kuo A."/>
            <person name="Liang C."/>
            <person name="Lipzen A."/>
            <person name="Lutzoni F."/>
            <person name="Magnuson J."/>
            <person name="Mondo S."/>
            <person name="Nolan M."/>
            <person name="Ohm R."/>
            <person name="Pangilinan J."/>
            <person name="Park H.-J."/>
            <person name="Ramirez L."/>
            <person name="Alfaro M."/>
            <person name="Sun H."/>
            <person name="Tritt A."/>
            <person name="Yoshinaga Y."/>
            <person name="Zwiers L.-H."/>
            <person name="Turgeon B."/>
            <person name="Goodwin S."/>
            <person name="Spatafora J."/>
            <person name="Crous P."/>
            <person name="Grigoriev I."/>
        </authorList>
    </citation>
    <scope>NUCLEOTIDE SEQUENCE</scope>
    <source>
        <strain evidence="3">CBS 627.86</strain>
    </source>
</reference>
<dbReference type="PROSITE" id="PS00036">
    <property type="entry name" value="BZIP_BASIC"/>
    <property type="match status" value="1"/>
</dbReference>
<dbReference type="GO" id="GO:0003700">
    <property type="term" value="F:DNA-binding transcription factor activity"/>
    <property type="evidence" value="ECO:0007669"/>
    <property type="project" value="InterPro"/>
</dbReference>
<protein>
    <recommendedName>
        <fullName evidence="2">BZIP domain-containing protein</fullName>
    </recommendedName>
</protein>
<dbReference type="Pfam" id="PF11905">
    <property type="entry name" value="DUF3425"/>
    <property type="match status" value="1"/>
</dbReference>
<evidence type="ECO:0000313" key="3">
    <source>
        <dbReference type="EMBL" id="KAF2114350.1"/>
    </source>
</evidence>
<evidence type="ECO:0000259" key="2">
    <source>
        <dbReference type="PROSITE" id="PS00036"/>
    </source>
</evidence>